<evidence type="ECO:0000313" key="1">
    <source>
        <dbReference type="EMBL" id="PAV74979.1"/>
    </source>
</evidence>
<dbReference type="Proteomes" id="UP000218231">
    <property type="component" value="Unassembled WGS sequence"/>
</dbReference>
<keyword evidence="2" id="KW-1185">Reference proteome</keyword>
<comment type="caution">
    <text evidence="1">The sequence shown here is derived from an EMBL/GenBank/DDBJ whole genome shotgun (WGS) entry which is preliminary data.</text>
</comment>
<evidence type="ECO:0000313" key="2">
    <source>
        <dbReference type="Proteomes" id="UP000218231"/>
    </source>
</evidence>
<sequence>MDGMRREPHGVVVHKDGSSELLQPSSSTKLENGKLRLTAPIAKLISSKCERFFQTVLFVSIPASSMDRISAFPNYVSSDLHYLLSAANSNQ</sequence>
<gene>
    <name evidence="1" type="ORF">WR25_10187</name>
</gene>
<proteinExistence type="predicted"/>
<organism evidence="1 2">
    <name type="scientific">Diploscapter pachys</name>
    <dbReference type="NCBI Taxonomy" id="2018661"/>
    <lineage>
        <taxon>Eukaryota</taxon>
        <taxon>Metazoa</taxon>
        <taxon>Ecdysozoa</taxon>
        <taxon>Nematoda</taxon>
        <taxon>Chromadorea</taxon>
        <taxon>Rhabditida</taxon>
        <taxon>Rhabditina</taxon>
        <taxon>Rhabditomorpha</taxon>
        <taxon>Rhabditoidea</taxon>
        <taxon>Rhabditidae</taxon>
        <taxon>Diploscapter</taxon>
    </lineage>
</organism>
<protein>
    <submittedName>
        <fullName evidence="1">Uncharacterized protein</fullName>
    </submittedName>
</protein>
<dbReference type="AlphaFoldDB" id="A0A2A2KMA9"/>
<name>A0A2A2KMA9_9BILA</name>
<reference evidence="1 2" key="1">
    <citation type="journal article" date="2017" name="Curr. Biol.">
        <title>Genome architecture and evolution of a unichromosomal asexual nematode.</title>
        <authorList>
            <person name="Fradin H."/>
            <person name="Zegar C."/>
            <person name="Gutwein M."/>
            <person name="Lucas J."/>
            <person name="Kovtun M."/>
            <person name="Corcoran D."/>
            <person name="Baugh L.R."/>
            <person name="Kiontke K."/>
            <person name="Gunsalus K."/>
            <person name="Fitch D.H."/>
            <person name="Piano F."/>
        </authorList>
    </citation>
    <scope>NUCLEOTIDE SEQUENCE [LARGE SCALE GENOMIC DNA]</scope>
    <source>
        <strain evidence="1">PF1309</strain>
    </source>
</reference>
<accession>A0A2A2KMA9</accession>
<dbReference type="EMBL" id="LIAE01008246">
    <property type="protein sequence ID" value="PAV74979.1"/>
    <property type="molecule type" value="Genomic_DNA"/>
</dbReference>